<evidence type="ECO:0000256" key="1">
    <source>
        <dbReference type="SAM" id="Phobius"/>
    </source>
</evidence>
<dbReference type="GO" id="GO:0016020">
    <property type="term" value="C:membrane"/>
    <property type="evidence" value="ECO:0007669"/>
    <property type="project" value="TreeGrafter"/>
</dbReference>
<sequence length="137" mass="15323">MSVKMITFLALFSSIQDYSAELRMLDTKWYYQGFSQPNSMIITVCFLVAATVIASLVLYLSRYLVKEKTIPGLILTTAEDGNIGEIKAAGSFQNFLQNLHNLLGPIASFWYGGLYTVSIASPELFKEHAHAFDRPCK</sequence>
<feature type="transmembrane region" description="Helical" evidence="1">
    <location>
        <begin position="39"/>
        <end position="60"/>
    </location>
</feature>
<protein>
    <submittedName>
        <fullName evidence="2">Uncharacterized protein</fullName>
    </submittedName>
</protein>
<dbReference type="InterPro" id="IPR052666">
    <property type="entry name" value="CYP450_20A1-like"/>
</dbReference>
<dbReference type="InterPro" id="IPR036396">
    <property type="entry name" value="Cyt_P450_sf"/>
</dbReference>
<dbReference type="PANTHER" id="PTHR24280:SF4">
    <property type="entry name" value="CYTOCHROME P450 20A1"/>
    <property type="match status" value="1"/>
</dbReference>
<dbReference type="GO" id="GO:0020037">
    <property type="term" value="F:heme binding"/>
    <property type="evidence" value="ECO:0007669"/>
    <property type="project" value="InterPro"/>
</dbReference>
<reference evidence="2" key="1">
    <citation type="journal article" date="2023" name="G3 (Bethesda)">
        <title>A reference genome for the long-term kleptoplast-retaining sea slug Elysia crispata morphotype clarki.</title>
        <authorList>
            <person name="Eastman K.E."/>
            <person name="Pendleton A.L."/>
            <person name="Shaikh M.A."/>
            <person name="Suttiyut T."/>
            <person name="Ogas R."/>
            <person name="Tomko P."/>
            <person name="Gavelis G."/>
            <person name="Widhalm J.R."/>
            <person name="Wisecaver J.H."/>
        </authorList>
    </citation>
    <scope>NUCLEOTIDE SEQUENCE</scope>
    <source>
        <strain evidence="2">ECLA1</strain>
    </source>
</reference>
<keyword evidence="1" id="KW-0812">Transmembrane</keyword>
<dbReference type="EMBL" id="JAWDGP010002498">
    <property type="protein sequence ID" value="KAK3782543.1"/>
    <property type="molecule type" value="Genomic_DNA"/>
</dbReference>
<accession>A0AAE1A768</accession>
<dbReference type="Proteomes" id="UP001283361">
    <property type="component" value="Unassembled WGS sequence"/>
</dbReference>
<dbReference type="PANTHER" id="PTHR24280">
    <property type="entry name" value="CYTOCHROME P450 20A1"/>
    <property type="match status" value="1"/>
</dbReference>
<evidence type="ECO:0000313" key="2">
    <source>
        <dbReference type="EMBL" id="KAK3782543.1"/>
    </source>
</evidence>
<dbReference type="GO" id="GO:0004497">
    <property type="term" value="F:monooxygenase activity"/>
    <property type="evidence" value="ECO:0007669"/>
    <property type="project" value="InterPro"/>
</dbReference>
<dbReference type="GO" id="GO:0016705">
    <property type="term" value="F:oxidoreductase activity, acting on paired donors, with incorporation or reduction of molecular oxygen"/>
    <property type="evidence" value="ECO:0007669"/>
    <property type="project" value="InterPro"/>
</dbReference>
<organism evidence="2 3">
    <name type="scientific">Elysia crispata</name>
    <name type="common">lettuce slug</name>
    <dbReference type="NCBI Taxonomy" id="231223"/>
    <lineage>
        <taxon>Eukaryota</taxon>
        <taxon>Metazoa</taxon>
        <taxon>Spiralia</taxon>
        <taxon>Lophotrochozoa</taxon>
        <taxon>Mollusca</taxon>
        <taxon>Gastropoda</taxon>
        <taxon>Heterobranchia</taxon>
        <taxon>Euthyneura</taxon>
        <taxon>Panpulmonata</taxon>
        <taxon>Sacoglossa</taxon>
        <taxon>Placobranchoidea</taxon>
        <taxon>Plakobranchidae</taxon>
        <taxon>Elysia</taxon>
    </lineage>
</organism>
<dbReference type="AlphaFoldDB" id="A0AAE1A768"/>
<name>A0AAE1A768_9GAST</name>
<keyword evidence="1" id="KW-1133">Transmembrane helix</keyword>
<gene>
    <name evidence="2" type="ORF">RRG08_061773</name>
</gene>
<evidence type="ECO:0000313" key="3">
    <source>
        <dbReference type="Proteomes" id="UP001283361"/>
    </source>
</evidence>
<dbReference type="GO" id="GO:0005506">
    <property type="term" value="F:iron ion binding"/>
    <property type="evidence" value="ECO:0007669"/>
    <property type="project" value="InterPro"/>
</dbReference>
<keyword evidence="3" id="KW-1185">Reference proteome</keyword>
<dbReference type="SUPFAM" id="SSF48264">
    <property type="entry name" value="Cytochrome P450"/>
    <property type="match status" value="1"/>
</dbReference>
<keyword evidence="1" id="KW-0472">Membrane</keyword>
<proteinExistence type="predicted"/>
<comment type="caution">
    <text evidence="2">The sequence shown here is derived from an EMBL/GenBank/DDBJ whole genome shotgun (WGS) entry which is preliminary data.</text>
</comment>